<dbReference type="RefSeq" id="WP_005466099.1">
    <property type="nucleotide sequence ID" value="NZ_CM001484.1"/>
</dbReference>
<sequence>MGEPIGDKHVVKVLRPFVRAAGPMVDALRESDPFGRTAQDSREDTESSTVRARLAEALKSVKVPGSAAWNAMDVDDRVDWWVNRVGRFTALLTAAPGLLGALADRFPVQDTMGVASQGLLLCAIAGEHGVTDVAERVRLIGWVLFERDIDPDLAAGKYEGYDVAGEDARAEELSRDFPGGKRLGVKAGARTLWKLGRSLFAVTEELEKRPSGRFYHQALGALPVVGLVGNYFGERSALKKVAKRASTWFAKHR</sequence>
<organism evidence="2 3">
    <name type="scientific">Saccharomonospora glauca K62</name>
    <dbReference type="NCBI Taxonomy" id="928724"/>
    <lineage>
        <taxon>Bacteria</taxon>
        <taxon>Bacillati</taxon>
        <taxon>Actinomycetota</taxon>
        <taxon>Actinomycetes</taxon>
        <taxon>Pseudonocardiales</taxon>
        <taxon>Pseudonocardiaceae</taxon>
        <taxon>Saccharomonospora</taxon>
    </lineage>
</organism>
<dbReference type="STRING" id="928724.SacglDRAFT_03482"/>
<dbReference type="EMBL" id="CM001484">
    <property type="protein sequence ID" value="EIF00343.1"/>
    <property type="molecule type" value="Genomic_DNA"/>
</dbReference>
<dbReference type="Proteomes" id="UP000005087">
    <property type="component" value="Chromosome"/>
</dbReference>
<dbReference type="AlphaFoldDB" id="I1D5W8"/>
<feature type="region of interest" description="Disordered" evidence="1">
    <location>
        <begin position="29"/>
        <end position="49"/>
    </location>
</feature>
<evidence type="ECO:0000256" key="1">
    <source>
        <dbReference type="SAM" id="MobiDB-lite"/>
    </source>
</evidence>
<name>I1D5W8_9PSEU</name>
<reference evidence="2 3" key="1">
    <citation type="submission" date="2011-09" db="EMBL/GenBank/DDBJ databases">
        <authorList>
            <consortium name="US DOE Joint Genome Institute (JGI-PGF)"/>
            <person name="Lucas S."/>
            <person name="Han J."/>
            <person name="Lapidus A."/>
            <person name="Cheng J.-F."/>
            <person name="Goodwin L."/>
            <person name="Pitluck S."/>
            <person name="Peters L."/>
            <person name="Land M.L."/>
            <person name="Hauser L."/>
            <person name="Brambilla E."/>
            <person name="Klenk H.-P."/>
            <person name="Woyke T.J."/>
        </authorList>
    </citation>
    <scope>NUCLEOTIDE SEQUENCE [LARGE SCALE GENOMIC DNA]</scope>
    <source>
        <strain evidence="2 3">K62</strain>
    </source>
</reference>
<evidence type="ECO:0000313" key="2">
    <source>
        <dbReference type="EMBL" id="EIF00343.1"/>
    </source>
</evidence>
<proteinExistence type="predicted"/>
<dbReference type="HOGENOM" id="CLU_067023_0_0_11"/>
<dbReference type="eggNOG" id="ENOG5032V0H">
    <property type="taxonomic scope" value="Bacteria"/>
</dbReference>
<evidence type="ECO:0000313" key="3">
    <source>
        <dbReference type="Proteomes" id="UP000005087"/>
    </source>
</evidence>
<protein>
    <submittedName>
        <fullName evidence="2">Uncharacterized protein</fullName>
    </submittedName>
</protein>
<dbReference type="OrthoDB" id="3825591at2"/>
<reference evidence="3" key="2">
    <citation type="submission" date="2012-01" db="EMBL/GenBank/DDBJ databases">
        <title>Noncontiguous Finished sequence of chromosome of Saccharomonospora glauca K62.</title>
        <authorList>
            <consortium name="US DOE Joint Genome Institute"/>
            <person name="Lucas S."/>
            <person name="Han J."/>
            <person name="Lapidus A."/>
            <person name="Cheng J.-F."/>
            <person name="Goodwin L."/>
            <person name="Pitluck S."/>
            <person name="Peters L."/>
            <person name="Mikhailova N."/>
            <person name="Held B."/>
            <person name="Detter J.C."/>
            <person name="Han C."/>
            <person name="Tapia R."/>
            <person name="Land M."/>
            <person name="Hauser L."/>
            <person name="Kyrpides N."/>
            <person name="Ivanova N."/>
            <person name="Pagani I."/>
            <person name="Brambilla E.-M."/>
            <person name="Klenk H.-P."/>
            <person name="Woyke T."/>
        </authorList>
    </citation>
    <scope>NUCLEOTIDE SEQUENCE [LARGE SCALE GENOMIC DNA]</scope>
    <source>
        <strain evidence="3">K62</strain>
    </source>
</reference>
<keyword evidence="3" id="KW-1185">Reference proteome</keyword>
<accession>I1D5W8</accession>
<gene>
    <name evidence="2" type="ORF">SacglDRAFT_03482</name>
</gene>
<feature type="compositionally biased region" description="Basic and acidic residues" evidence="1">
    <location>
        <begin position="29"/>
        <end position="45"/>
    </location>
</feature>